<proteinExistence type="predicted"/>
<keyword evidence="1" id="KW-0472">Membrane</keyword>
<evidence type="ECO:0000313" key="2">
    <source>
        <dbReference type="EMBL" id="KAL2620814.1"/>
    </source>
</evidence>
<evidence type="ECO:0000256" key="1">
    <source>
        <dbReference type="SAM" id="Phobius"/>
    </source>
</evidence>
<comment type="caution">
    <text evidence="2">The sequence shown here is derived from an EMBL/GenBank/DDBJ whole genome shotgun (WGS) entry which is preliminary data.</text>
</comment>
<reference evidence="2 3" key="1">
    <citation type="submission" date="2024-09" db="EMBL/GenBank/DDBJ databases">
        <title>Chromosome-scale assembly of Riccia fluitans.</title>
        <authorList>
            <person name="Paukszto L."/>
            <person name="Sawicki J."/>
            <person name="Karawczyk K."/>
            <person name="Piernik-Szablinska J."/>
            <person name="Szczecinska M."/>
            <person name="Mazdziarz M."/>
        </authorList>
    </citation>
    <scope>NUCLEOTIDE SEQUENCE [LARGE SCALE GENOMIC DNA]</scope>
    <source>
        <strain evidence="2">Rf_01</strain>
        <tissue evidence="2">Aerial parts of the thallus</tissue>
    </source>
</reference>
<keyword evidence="3" id="KW-1185">Reference proteome</keyword>
<keyword evidence="1" id="KW-0812">Transmembrane</keyword>
<accession>A0ABD1Y330</accession>
<gene>
    <name evidence="2" type="ORF">R1flu_001019</name>
</gene>
<dbReference type="AlphaFoldDB" id="A0ABD1Y330"/>
<dbReference type="Proteomes" id="UP001605036">
    <property type="component" value="Unassembled WGS sequence"/>
</dbReference>
<protein>
    <submittedName>
        <fullName evidence="2">Uncharacterized protein</fullName>
    </submittedName>
</protein>
<feature type="transmembrane region" description="Helical" evidence="1">
    <location>
        <begin position="6"/>
        <end position="26"/>
    </location>
</feature>
<keyword evidence="1" id="KW-1133">Transmembrane helix</keyword>
<name>A0ABD1Y330_9MARC</name>
<organism evidence="2 3">
    <name type="scientific">Riccia fluitans</name>
    <dbReference type="NCBI Taxonomy" id="41844"/>
    <lineage>
        <taxon>Eukaryota</taxon>
        <taxon>Viridiplantae</taxon>
        <taxon>Streptophyta</taxon>
        <taxon>Embryophyta</taxon>
        <taxon>Marchantiophyta</taxon>
        <taxon>Marchantiopsida</taxon>
        <taxon>Marchantiidae</taxon>
        <taxon>Marchantiales</taxon>
        <taxon>Ricciaceae</taxon>
        <taxon>Riccia</taxon>
    </lineage>
</organism>
<sequence length="155" mass="17225">MRGTVSTVLMMYTLLLLIGVAIFLLMRIIRTSSLILFAGLRTATSRWEEKPNGEAFASEQACTADHITDLRHLHKGAWTVITSSPRIDLVHDQGSTAAINTTAMADGKLTMHIGTAMMASLHAEEKAERRVAVVQFHRSTFNEVNSSYNPLFEEY</sequence>
<dbReference type="EMBL" id="JBHFFA010000006">
    <property type="protein sequence ID" value="KAL2620814.1"/>
    <property type="molecule type" value="Genomic_DNA"/>
</dbReference>
<evidence type="ECO:0000313" key="3">
    <source>
        <dbReference type="Proteomes" id="UP001605036"/>
    </source>
</evidence>